<accession>A0A2B6JP27</accession>
<dbReference type="RefSeq" id="WP_097969935.1">
    <property type="nucleotide sequence ID" value="NZ_NUBH01000049.1"/>
</dbReference>
<dbReference type="AlphaFoldDB" id="A0A2B6JP27"/>
<proteinExistence type="predicted"/>
<evidence type="ECO:0000313" key="2">
    <source>
        <dbReference type="Proteomes" id="UP000219775"/>
    </source>
</evidence>
<name>A0A2B6JP27_9BACI</name>
<evidence type="ECO:0000313" key="1">
    <source>
        <dbReference type="EMBL" id="PEM66118.1"/>
    </source>
</evidence>
<dbReference type="Proteomes" id="UP000219775">
    <property type="component" value="Unassembled WGS sequence"/>
</dbReference>
<sequence>MYLVNILYDNNHNFQWASIAALIALIGSIISAWISWYNNRKTIATQKQMSKENLDLQEKLNKSNFKGNVVSKARIEWIQEVRKKSVDFISSCYNIFEFVKFHGDIAWLNAENEKSFNTLKNEIERNGTLLVLYFGPNVEGNKNNDLIVYLISTLLEAITNKDGYYDPNSLPELTDKVEILGDFLRIYFKAEWKRANGEIQDSEVQEYLEKHDLYIKAMDVFSDKLEEFKELADYKYDLAKEKYATVEP</sequence>
<organism evidence="1 2">
    <name type="scientific">Bacillus pseudomycoides</name>
    <dbReference type="NCBI Taxonomy" id="64104"/>
    <lineage>
        <taxon>Bacteria</taxon>
        <taxon>Bacillati</taxon>
        <taxon>Bacillota</taxon>
        <taxon>Bacilli</taxon>
        <taxon>Bacillales</taxon>
        <taxon>Bacillaceae</taxon>
        <taxon>Bacillus</taxon>
        <taxon>Bacillus cereus group</taxon>
    </lineage>
</organism>
<dbReference type="EMBL" id="NUDP01000099">
    <property type="protein sequence ID" value="PEM66118.1"/>
    <property type="molecule type" value="Genomic_DNA"/>
</dbReference>
<reference evidence="1 2" key="1">
    <citation type="submission" date="2017-09" db="EMBL/GenBank/DDBJ databases">
        <title>Large-scale bioinformatics analysis of Bacillus genomes uncovers conserved roles of natural products in bacterial physiology.</title>
        <authorList>
            <consortium name="Agbiome Team Llc"/>
            <person name="Bleich R.M."/>
            <person name="Grubbs K.J."/>
            <person name="Santa Maria K.C."/>
            <person name="Allen S.E."/>
            <person name="Farag S."/>
            <person name="Shank E.A."/>
            <person name="Bowers A."/>
        </authorList>
    </citation>
    <scope>NUCLEOTIDE SEQUENCE [LARGE SCALE GENOMIC DNA]</scope>
    <source>
        <strain evidence="1 2">AFS009893</strain>
    </source>
</reference>
<comment type="caution">
    <text evidence="1">The sequence shown here is derived from an EMBL/GenBank/DDBJ whole genome shotgun (WGS) entry which is preliminary data.</text>
</comment>
<protein>
    <submittedName>
        <fullName evidence="1">Uncharacterized protein</fullName>
    </submittedName>
</protein>
<gene>
    <name evidence="1" type="ORF">CN613_23480</name>
</gene>